<feature type="domain" description="BPL/LPL catalytic" evidence="11">
    <location>
        <begin position="41"/>
        <end position="229"/>
    </location>
</feature>
<dbReference type="GO" id="GO:0033819">
    <property type="term" value="F:lipoyl(octanoyl) transferase activity"/>
    <property type="evidence" value="ECO:0007669"/>
    <property type="project" value="UniProtKB-EC"/>
</dbReference>
<protein>
    <recommendedName>
        <fullName evidence="6 7">Octanoyltransferase</fullName>
        <ecNumber evidence="6 7">2.3.1.181</ecNumber>
    </recommendedName>
    <alternativeName>
        <fullName evidence="6">Lipoate-protein ligase B</fullName>
    </alternativeName>
    <alternativeName>
        <fullName evidence="6">Lipoyl/octanoyl transferase</fullName>
    </alternativeName>
    <alternativeName>
        <fullName evidence="6">Octanoyl-[acyl-carrier-protein]-protein N-octanoyltransferase</fullName>
    </alternativeName>
</protein>
<evidence type="ECO:0000256" key="6">
    <source>
        <dbReference type="HAMAP-Rule" id="MF_00013"/>
    </source>
</evidence>
<name>C3XC86_OXAFO</name>
<sequence>MENACVNDKTAAVPLIVKRLGRMAYEAVFQKMREFTVCRNRQTPDEIWVVEHEPVFTLGQAADMSHILNAHQLPVVQTDRGGEVTYHGPGQAVVYPLIDLRRRFKDKLLVRELVFRIEAAIIDVLASHNIIGERRAGAPGIYIPQLPEYGIHQGAKIAALGLKVKSNGTVYHGMALNVAMDLEPFTWIDPCGYAGLSVTDMKSLGIDCCLEDIQSELVDALATRLDLTREQ</sequence>
<dbReference type="NCBIfam" id="NF010922">
    <property type="entry name" value="PRK14342.1"/>
    <property type="match status" value="1"/>
</dbReference>
<keyword evidence="4 6" id="KW-0012">Acyltransferase</keyword>
<dbReference type="FunFam" id="3.30.930.10:FF:000020">
    <property type="entry name" value="Octanoyltransferase"/>
    <property type="match status" value="1"/>
</dbReference>
<proteinExistence type="inferred from homology"/>
<comment type="function">
    <text evidence="5 6 7">Catalyzes the transfer of endogenously produced octanoic acid from octanoyl-acyl-carrier-protein onto the lipoyl domains of lipoate-dependent enzymes. Lipoyl-ACP can also act as a substrate although octanoyl-ACP is likely to be the physiological substrate.</text>
</comment>
<dbReference type="PANTHER" id="PTHR10993">
    <property type="entry name" value="OCTANOYLTRANSFERASE"/>
    <property type="match status" value="1"/>
</dbReference>
<dbReference type="InterPro" id="IPR020605">
    <property type="entry name" value="Octanoyltransferase_CS"/>
</dbReference>
<dbReference type="EC" id="2.3.1.181" evidence="6 7"/>
<dbReference type="HOGENOM" id="CLU_035168_3_1_4"/>
<reference evidence="12 13" key="1">
    <citation type="submission" date="2009-02" db="EMBL/GenBank/DDBJ databases">
        <title>The Genome Sequence of Oxalobacter formigenes OXCC13.</title>
        <authorList>
            <consortium name="The Broad Institute Genome Sequencing Platform"/>
            <person name="Ward D."/>
            <person name="Young S.K."/>
            <person name="Kodira C.D."/>
            <person name="Zeng Q."/>
            <person name="Koehrsen M."/>
            <person name="Alvarado L."/>
            <person name="Berlin A."/>
            <person name="Borenstein D."/>
            <person name="Chen Z."/>
            <person name="Engels R."/>
            <person name="Freedman E."/>
            <person name="Gellesch M."/>
            <person name="Goldberg J."/>
            <person name="Griggs A."/>
            <person name="Gujja S."/>
            <person name="Heiman D."/>
            <person name="Hepburn T."/>
            <person name="Howarth C."/>
            <person name="Jen D."/>
            <person name="Larson L."/>
            <person name="Lewis B."/>
            <person name="Mehta T."/>
            <person name="Park D."/>
            <person name="Pearson M."/>
            <person name="Roberts A."/>
            <person name="Saif S."/>
            <person name="Shea T."/>
            <person name="Shenoy N."/>
            <person name="Sisk P."/>
            <person name="Stolte C."/>
            <person name="Sykes S."/>
            <person name="Walk T."/>
            <person name="White J."/>
            <person name="Yandava C."/>
            <person name="Allison M.J."/>
            <person name="Lander E."/>
            <person name="Nusbaum C."/>
            <person name="Galagan J."/>
            <person name="Birren B."/>
        </authorList>
    </citation>
    <scope>NUCLEOTIDE SEQUENCE [LARGE SCALE GENOMIC DNA]</scope>
    <source>
        <strain evidence="12 13">OXCC13</strain>
    </source>
</reference>
<evidence type="ECO:0000256" key="10">
    <source>
        <dbReference type="PIRSR" id="PIRSR016262-3"/>
    </source>
</evidence>
<feature type="binding site" evidence="6 9">
    <location>
        <begin position="80"/>
        <end position="87"/>
    </location>
    <ligand>
        <name>substrate</name>
    </ligand>
</feature>
<evidence type="ECO:0000256" key="7">
    <source>
        <dbReference type="PIRNR" id="PIRNR016262"/>
    </source>
</evidence>
<dbReference type="RefSeq" id="WP_005882285.1">
    <property type="nucleotide sequence ID" value="NZ_CP019430.1"/>
</dbReference>
<feature type="binding site" evidence="6 9">
    <location>
        <begin position="159"/>
        <end position="161"/>
    </location>
    <ligand>
        <name>substrate</name>
    </ligand>
</feature>
<evidence type="ECO:0000256" key="4">
    <source>
        <dbReference type="ARBA" id="ARBA00023315"/>
    </source>
</evidence>
<dbReference type="GO" id="GO:0005737">
    <property type="term" value="C:cytoplasm"/>
    <property type="evidence" value="ECO:0007669"/>
    <property type="project" value="UniProtKB-SubCell"/>
</dbReference>
<evidence type="ECO:0000256" key="5">
    <source>
        <dbReference type="ARBA" id="ARBA00024732"/>
    </source>
</evidence>
<comment type="similarity">
    <text evidence="6 7">Belongs to the LipB family.</text>
</comment>
<dbReference type="NCBIfam" id="NF010923">
    <property type="entry name" value="PRK14343.1"/>
    <property type="match status" value="1"/>
</dbReference>
<evidence type="ECO:0000256" key="1">
    <source>
        <dbReference type="ARBA" id="ARBA00004821"/>
    </source>
</evidence>
<evidence type="ECO:0000313" key="12">
    <source>
        <dbReference type="EMBL" id="EEO30812.1"/>
    </source>
</evidence>
<dbReference type="InterPro" id="IPR000544">
    <property type="entry name" value="Octanoyltransferase"/>
</dbReference>
<comment type="subcellular location">
    <subcellularLocation>
        <location evidence="6">Cytoplasm</location>
    </subcellularLocation>
</comment>
<evidence type="ECO:0000313" key="13">
    <source>
        <dbReference type="Proteomes" id="UP000005089"/>
    </source>
</evidence>
<dbReference type="PROSITE" id="PS01313">
    <property type="entry name" value="LIPB"/>
    <property type="match status" value="1"/>
</dbReference>
<dbReference type="PANTHER" id="PTHR10993:SF7">
    <property type="entry name" value="LIPOYLTRANSFERASE 2, MITOCHONDRIAL-RELATED"/>
    <property type="match status" value="1"/>
</dbReference>
<evidence type="ECO:0000256" key="2">
    <source>
        <dbReference type="ARBA" id="ARBA00022490"/>
    </source>
</evidence>
<comment type="pathway">
    <text evidence="1 6 7">Protein modification; protein lipoylation via endogenous pathway; protein N(6)-(lipoyl)lysine from octanoyl-[acyl-carrier-protein]: step 1/2.</text>
</comment>
<dbReference type="InterPro" id="IPR004143">
    <property type="entry name" value="BPL_LPL_catalytic"/>
</dbReference>
<organism evidence="12 13">
    <name type="scientific">Oxalobacter formigenes OXCC13</name>
    <dbReference type="NCBI Taxonomy" id="556269"/>
    <lineage>
        <taxon>Bacteria</taxon>
        <taxon>Pseudomonadati</taxon>
        <taxon>Pseudomonadota</taxon>
        <taxon>Betaproteobacteria</taxon>
        <taxon>Burkholderiales</taxon>
        <taxon>Oxalobacteraceae</taxon>
        <taxon>Oxalobacter</taxon>
    </lineage>
</organism>
<dbReference type="CDD" id="cd16444">
    <property type="entry name" value="LipB"/>
    <property type="match status" value="1"/>
</dbReference>
<evidence type="ECO:0000256" key="9">
    <source>
        <dbReference type="PIRSR" id="PIRSR016262-2"/>
    </source>
</evidence>
<gene>
    <name evidence="6 12" type="primary">lipB</name>
    <name evidence="12" type="ORF">OFBG_01840</name>
</gene>
<dbReference type="AlphaFoldDB" id="C3XC86"/>
<dbReference type="PIRSF" id="PIRSF016262">
    <property type="entry name" value="LPLase"/>
    <property type="match status" value="1"/>
</dbReference>
<dbReference type="GeneID" id="77134154"/>
<comment type="miscellaneous">
    <text evidence="6">In the reaction, the free carboxyl group of octanoic acid is attached via an amide linkage to the epsilon-amino group of a specific lysine residue of lipoyl domains of lipoate-dependent enzymes.</text>
</comment>
<dbReference type="HAMAP" id="MF_00013">
    <property type="entry name" value="LipB"/>
    <property type="match status" value="1"/>
</dbReference>
<feature type="active site" description="Acyl-thioester intermediate" evidence="6 8">
    <location>
        <position position="191"/>
    </location>
</feature>
<dbReference type="InterPro" id="IPR045864">
    <property type="entry name" value="aa-tRNA-synth_II/BPL/LPL"/>
</dbReference>
<dbReference type="eggNOG" id="COG0321">
    <property type="taxonomic scope" value="Bacteria"/>
</dbReference>
<dbReference type="PROSITE" id="PS51733">
    <property type="entry name" value="BPL_LPL_CATALYTIC"/>
    <property type="match status" value="1"/>
</dbReference>
<feature type="site" description="Lowers pKa of active site Cys" evidence="6 10">
    <location>
        <position position="156"/>
    </location>
</feature>
<keyword evidence="2 6" id="KW-0963">Cytoplasm</keyword>
<evidence type="ECO:0000256" key="3">
    <source>
        <dbReference type="ARBA" id="ARBA00022679"/>
    </source>
</evidence>
<keyword evidence="3 6" id="KW-0808">Transferase</keyword>
<feature type="binding site" evidence="6 9">
    <location>
        <begin position="173"/>
        <end position="175"/>
    </location>
    <ligand>
        <name>substrate</name>
    </ligand>
</feature>
<evidence type="ECO:0000259" key="11">
    <source>
        <dbReference type="PROSITE" id="PS51733"/>
    </source>
</evidence>
<dbReference type="Pfam" id="PF21948">
    <property type="entry name" value="LplA-B_cat"/>
    <property type="match status" value="1"/>
</dbReference>
<dbReference type="STRING" id="847.BRW83_0246"/>
<keyword evidence="13" id="KW-1185">Reference proteome</keyword>
<dbReference type="OrthoDB" id="9787061at2"/>
<dbReference type="SUPFAM" id="SSF55681">
    <property type="entry name" value="Class II aaRS and biotin synthetases"/>
    <property type="match status" value="1"/>
</dbReference>
<dbReference type="Proteomes" id="UP000005089">
    <property type="component" value="Unassembled WGS sequence"/>
</dbReference>
<dbReference type="EMBL" id="GG658170">
    <property type="protein sequence ID" value="EEO30812.1"/>
    <property type="molecule type" value="Genomic_DNA"/>
</dbReference>
<accession>C3XC86</accession>
<comment type="catalytic activity">
    <reaction evidence="6 7">
        <text>octanoyl-[ACP] + L-lysyl-[protein] = N(6)-octanoyl-L-lysyl-[protein] + holo-[ACP] + H(+)</text>
        <dbReference type="Rhea" id="RHEA:17665"/>
        <dbReference type="Rhea" id="RHEA-COMP:9636"/>
        <dbReference type="Rhea" id="RHEA-COMP:9685"/>
        <dbReference type="Rhea" id="RHEA-COMP:9752"/>
        <dbReference type="Rhea" id="RHEA-COMP:9928"/>
        <dbReference type="ChEBI" id="CHEBI:15378"/>
        <dbReference type="ChEBI" id="CHEBI:29969"/>
        <dbReference type="ChEBI" id="CHEBI:64479"/>
        <dbReference type="ChEBI" id="CHEBI:78463"/>
        <dbReference type="ChEBI" id="CHEBI:78809"/>
        <dbReference type="EC" id="2.3.1.181"/>
    </reaction>
</comment>
<dbReference type="GO" id="GO:0009249">
    <property type="term" value="P:protein lipoylation"/>
    <property type="evidence" value="ECO:0007669"/>
    <property type="project" value="InterPro"/>
</dbReference>
<evidence type="ECO:0000256" key="8">
    <source>
        <dbReference type="PIRSR" id="PIRSR016262-1"/>
    </source>
</evidence>
<dbReference type="NCBIfam" id="TIGR00214">
    <property type="entry name" value="lipB"/>
    <property type="match status" value="1"/>
</dbReference>
<dbReference type="UniPathway" id="UPA00538">
    <property type="reaction ID" value="UER00592"/>
</dbReference>
<dbReference type="Gene3D" id="3.30.930.10">
    <property type="entry name" value="Bira Bifunctional Protein, Domain 2"/>
    <property type="match status" value="1"/>
</dbReference>